<feature type="non-terminal residue" evidence="1">
    <location>
        <position position="1"/>
    </location>
</feature>
<protein>
    <submittedName>
        <fullName evidence="1">Uncharacterized protein</fullName>
    </submittedName>
</protein>
<evidence type="ECO:0000313" key="1">
    <source>
        <dbReference type="EMBL" id="PIT94088.1"/>
    </source>
</evidence>
<gene>
    <name evidence="1" type="ORF">COU00_00825</name>
</gene>
<name>A0A2M6WMQ3_9BACT</name>
<sequence>LFCGVARFPSDGGAGFLIGGFAQKMFEHQSKNTATRFASRQARSSLVVYIPRLTQNYDQIIIKRIECPEP</sequence>
<organism evidence="1 2">
    <name type="scientific">Candidatus Falkowbacteria bacterium CG10_big_fil_rev_8_21_14_0_10_43_11</name>
    <dbReference type="NCBI Taxonomy" id="1974568"/>
    <lineage>
        <taxon>Bacteria</taxon>
        <taxon>Candidatus Falkowiibacteriota</taxon>
    </lineage>
</organism>
<evidence type="ECO:0000313" key="2">
    <source>
        <dbReference type="Proteomes" id="UP000229335"/>
    </source>
</evidence>
<accession>A0A2M6WMQ3</accession>
<comment type="caution">
    <text evidence="1">The sequence shown here is derived from an EMBL/GenBank/DDBJ whole genome shotgun (WGS) entry which is preliminary data.</text>
</comment>
<dbReference type="AlphaFoldDB" id="A0A2M6WMQ3"/>
<proteinExistence type="predicted"/>
<dbReference type="Proteomes" id="UP000229335">
    <property type="component" value="Unassembled WGS sequence"/>
</dbReference>
<reference evidence="2" key="1">
    <citation type="submission" date="2017-09" db="EMBL/GenBank/DDBJ databases">
        <title>Depth-based differentiation of microbial function through sediment-hosted aquifers and enrichment of novel symbionts in the deep terrestrial subsurface.</title>
        <authorList>
            <person name="Probst A.J."/>
            <person name="Ladd B."/>
            <person name="Jarett J.K."/>
            <person name="Geller-Mcgrath D.E."/>
            <person name="Sieber C.M.K."/>
            <person name="Emerson J.B."/>
            <person name="Anantharaman K."/>
            <person name="Thomas B.C."/>
            <person name="Malmstrom R."/>
            <person name="Stieglmeier M."/>
            <person name="Klingl A."/>
            <person name="Woyke T."/>
            <person name="Ryan C.M."/>
            <person name="Banfield J.F."/>
        </authorList>
    </citation>
    <scope>NUCLEOTIDE SEQUENCE [LARGE SCALE GENOMIC DNA]</scope>
</reference>
<dbReference type="EMBL" id="PFAS01000009">
    <property type="protein sequence ID" value="PIT94088.1"/>
    <property type="molecule type" value="Genomic_DNA"/>
</dbReference>